<evidence type="ECO:0000256" key="1">
    <source>
        <dbReference type="SAM" id="Phobius"/>
    </source>
</evidence>
<dbReference type="EMBL" id="VXIS01000320">
    <property type="protein sequence ID" value="KAA8894678.1"/>
    <property type="molecule type" value="Genomic_DNA"/>
</dbReference>
<feature type="transmembrane region" description="Helical" evidence="1">
    <location>
        <begin position="113"/>
        <end position="135"/>
    </location>
</feature>
<evidence type="ECO:0000313" key="3">
    <source>
        <dbReference type="Proteomes" id="UP000326924"/>
    </source>
</evidence>
<comment type="caution">
    <text evidence="2">The sequence shown here is derived from an EMBL/GenBank/DDBJ whole genome shotgun (WGS) entry which is preliminary data.</text>
</comment>
<dbReference type="InParanoid" id="A0A5J5EJ01"/>
<sequence length="142" mass="15063">MADIAPAATGFLIVSMLLSVERNDSYGANTIGVEVCIAAFIFFRATKSFRCISLLFKCPGGCGSRGKELRLGRCLIVSPFSCTESLSLLFFFFCLNFGSSMGGEDGGVRMKTGALACLCWIGGSGIHIAMATVLLNSQFSCI</sequence>
<evidence type="ECO:0000313" key="2">
    <source>
        <dbReference type="EMBL" id="KAA8894678.1"/>
    </source>
</evidence>
<protein>
    <submittedName>
        <fullName evidence="2">Uncharacterized protein</fullName>
    </submittedName>
</protein>
<reference evidence="2 3" key="1">
    <citation type="submission" date="2019-09" db="EMBL/GenBank/DDBJ databases">
        <title>Draft genome of the ectomycorrhizal ascomycete Sphaerosporella brunnea.</title>
        <authorList>
            <consortium name="DOE Joint Genome Institute"/>
            <person name="Benucci G.M."/>
            <person name="Marozzi G."/>
            <person name="Antonielli L."/>
            <person name="Sanchez S."/>
            <person name="Marco P."/>
            <person name="Wang X."/>
            <person name="Falini L.B."/>
            <person name="Barry K."/>
            <person name="Haridas S."/>
            <person name="Lipzen A."/>
            <person name="Labutti K."/>
            <person name="Grigoriev I.V."/>
            <person name="Murat C."/>
            <person name="Martin F."/>
            <person name="Albertini E."/>
            <person name="Donnini D."/>
            <person name="Bonito G."/>
        </authorList>
    </citation>
    <scope>NUCLEOTIDE SEQUENCE [LARGE SCALE GENOMIC DNA]</scope>
    <source>
        <strain evidence="2 3">Sb_GMNB300</strain>
    </source>
</reference>
<proteinExistence type="predicted"/>
<keyword evidence="1" id="KW-1133">Transmembrane helix</keyword>
<name>A0A5J5EJ01_9PEZI</name>
<organism evidence="2 3">
    <name type="scientific">Sphaerosporella brunnea</name>
    <dbReference type="NCBI Taxonomy" id="1250544"/>
    <lineage>
        <taxon>Eukaryota</taxon>
        <taxon>Fungi</taxon>
        <taxon>Dikarya</taxon>
        <taxon>Ascomycota</taxon>
        <taxon>Pezizomycotina</taxon>
        <taxon>Pezizomycetes</taxon>
        <taxon>Pezizales</taxon>
        <taxon>Pyronemataceae</taxon>
        <taxon>Sphaerosporella</taxon>
    </lineage>
</organism>
<keyword evidence="3" id="KW-1185">Reference proteome</keyword>
<feature type="transmembrane region" description="Helical" evidence="1">
    <location>
        <begin position="74"/>
        <end position="93"/>
    </location>
</feature>
<accession>A0A5J5EJ01</accession>
<keyword evidence="1" id="KW-0472">Membrane</keyword>
<gene>
    <name evidence="2" type="ORF">FN846DRAFT_398632</name>
</gene>
<dbReference type="AlphaFoldDB" id="A0A5J5EJ01"/>
<dbReference type="Proteomes" id="UP000326924">
    <property type="component" value="Unassembled WGS sequence"/>
</dbReference>
<feature type="transmembrane region" description="Helical" evidence="1">
    <location>
        <begin position="26"/>
        <end position="43"/>
    </location>
</feature>
<keyword evidence="1" id="KW-0812">Transmembrane</keyword>